<name>A0ABQ1HZY3_9ALTE</name>
<comment type="caution">
    <text evidence="2">The sequence shown here is derived from an EMBL/GenBank/DDBJ whole genome shotgun (WGS) entry which is preliminary data.</text>
</comment>
<proteinExistence type="predicted"/>
<dbReference type="Proteomes" id="UP000651977">
    <property type="component" value="Unassembled WGS sequence"/>
</dbReference>
<sequence>MNLFKKTLLASAVAVISSGAMAVNVTPDNGTLQHSIEGISTAATVVGDDFTVVLGAEYKADDIITLTFSQPLAEGYTPPTTVTSTNVAVAEVTIGLLTGGAGDTELKYRVTNIDTTADTTTIGADLSFAGLSFEGDAVRSAKKVAVSYKAETNNGVELDKAIAPNSSTADLLAVTQQFATMVNTKFDGIIDVEADRKLFVTPANALANDDTIEVELTDAAQADISASLTGVTYTINGNFGFLDTDADTDGIQLGANTVVVDAGNVDSVEADKIVVSHTLAAPIILTLDVQEDVIIPAQKFSVDTAVVYDDAGTDGAGANVSEHTDTNAIADAGEWKLNGASIDVIYVPYGEAVEQFLWVTNKGSQDGVITVTAFDQNSVQYGPYTIGTSKANSLVRIADEVKDALEADGLTGERVQLNVTVNVPSDDVQVYAAYKVTADSDRLTLPTKKL</sequence>
<dbReference type="RefSeq" id="WP_055732151.1">
    <property type="nucleotide sequence ID" value="NZ_BMDY01000004.1"/>
</dbReference>
<organism evidence="2 3">
    <name type="scientific">Agarivorans gilvus</name>
    <dbReference type="NCBI Taxonomy" id="680279"/>
    <lineage>
        <taxon>Bacteria</taxon>
        <taxon>Pseudomonadati</taxon>
        <taxon>Pseudomonadota</taxon>
        <taxon>Gammaproteobacteria</taxon>
        <taxon>Alteromonadales</taxon>
        <taxon>Alteromonadaceae</taxon>
        <taxon>Agarivorans</taxon>
    </lineage>
</organism>
<reference evidence="3" key="1">
    <citation type="journal article" date="2019" name="Int. J. Syst. Evol. Microbiol.">
        <title>The Global Catalogue of Microorganisms (GCM) 10K type strain sequencing project: providing services to taxonomists for standard genome sequencing and annotation.</title>
        <authorList>
            <consortium name="The Broad Institute Genomics Platform"/>
            <consortium name="The Broad Institute Genome Sequencing Center for Infectious Disease"/>
            <person name="Wu L."/>
            <person name="Ma J."/>
        </authorList>
    </citation>
    <scope>NUCLEOTIDE SEQUENCE [LARGE SCALE GENOMIC DNA]</scope>
    <source>
        <strain evidence="3">CGMCC 1.10131</strain>
    </source>
</reference>
<dbReference type="Pfam" id="PF19526">
    <property type="entry name" value="Slr4"/>
    <property type="match status" value="1"/>
</dbReference>
<evidence type="ECO:0000313" key="2">
    <source>
        <dbReference type="EMBL" id="GGA98925.1"/>
    </source>
</evidence>
<dbReference type="EMBL" id="BMDY01000004">
    <property type="protein sequence ID" value="GGA98925.1"/>
    <property type="molecule type" value="Genomic_DNA"/>
</dbReference>
<gene>
    <name evidence="2" type="ORF">GCM10007414_09930</name>
</gene>
<protein>
    <submittedName>
        <fullName evidence="2">Uncharacterized protein</fullName>
    </submittedName>
</protein>
<feature type="signal peptide" evidence="1">
    <location>
        <begin position="1"/>
        <end position="22"/>
    </location>
</feature>
<evidence type="ECO:0000313" key="3">
    <source>
        <dbReference type="Proteomes" id="UP000651977"/>
    </source>
</evidence>
<evidence type="ECO:0000256" key="1">
    <source>
        <dbReference type="SAM" id="SignalP"/>
    </source>
</evidence>
<accession>A0ABQ1HZY3</accession>
<keyword evidence="1" id="KW-0732">Signal</keyword>
<dbReference type="InterPro" id="IPR045689">
    <property type="entry name" value="Slr4"/>
</dbReference>
<feature type="chain" id="PRO_5047359403" evidence="1">
    <location>
        <begin position="23"/>
        <end position="450"/>
    </location>
</feature>
<keyword evidence="3" id="KW-1185">Reference proteome</keyword>
<dbReference type="CDD" id="cd22554">
    <property type="entry name" value="Slr4-like"/>
    <property type="match status" value="1"/>
</dbReference>